<evidence type="ECO:0008006" key="4">
    <source>
        <dbReference type="Google" id="ProtNLM"/>
    </source>
</evidence>
<evidence type="ECO:0000313" key="2">
    <source>
        <dbReference type="EMBL" id="CAK0797815.1"/>
    </source>
</evidence>
<gene>
    <name evidence="2" type="ORF">PCOR1329_LOCUS6796</name>
</gene>
<sequence>MSRGATAESKPEEMGDSGEVPWEKLADWPDMAYLLSGFQGKTGYMVTLAKTQWHSRKGSGQGASSVAGQVEVRVQRRRHNESARIIMRQDLPLQEHLNLAVRQISALGREDVGGLLGFDPHPASLEAVSPECQRYRDGLDGPHGPHAKPRWKTRWEKIRERRAQADAHGGGTKDNEAAASLVTRAMMCVCAVGDASGARDAGPADGGDDDAEGVLAEFQTGRLAEATWD</sequence>
<evidence type="ECO:0000313" key="3">
    <source>
        <dbReference type="Proteomes" id="UP001189429"/>
    </source>
</evidence>
<feature type="region of interest" description="Disordered" evidence="1">
    <location>
        <begin position="1"/>
        <end position="20"/>
    </location>
</feature>
<name>A0ABN9Q0H2_9DINO</name>
<dbReference type="Proteomes" id="UP001189429">
    <property type="component" value="Unassembled WGS sequence"/>
</dbReference>
<comment type="caution">
    <text evidence="2">The sequence shown here is derived from an EMBL/GenBank/DDBJ whole genome shotgun (WGS) entry which is preliminary data.</text>
</comment>
<organism evidence="2 3">
    <name type="scientific">Prorocentrum cordatum</name>
    <dbReference type="NCBI Taxonomy" id="2364126"/>
    <lineage>
        <taxon>Eukaryota</taxon>
        <taxon>Sar</taxon>
        <taxon>Alveolata</taxon>
        <taxon>Dinophyceae</taxon>
        <taxon>Prorocentrales</taxon>
        <taxon>Prorocentraceae</taxon>
        <taxon>Prorocentrum</taxon>
    </lineage>
</organism>
<dbReference type="EMBL" id="CAUYUJ010001825">
    <property type="protein sequence ID" value="CAK0797815.1"/>
    <property type="molecule type" value="Genomic_DNA"/>
</dbReference>
<accession>A0ABN9Q0H2</accession>
<protein>
    <recommendedName>
        <fullName evidence="4">Inositol-pentakisphosphate 2-kinase</fullName>
    </recommendedName>
</protein>
<proteinExistence type="predicted"/>
<evidence type="ECO:0000256" key="1">
    <source>
        <dbReference type="SAM" id="MobiDB-lite"/>
    </source>
</evidence>
<keyword evidence="3" id="KW-1185">Reference proteome</keyword>
<reference evidence="2" key="1">
    <citation type="submission" date="2023-10" db="EMBL/GenBank/DDBJ databases">
        <authorList>
            <person name="Chen Y."/>
            <person name="Shah S."/>
            <person name="Dougan E. K."/>
            <person name="Thang M."/>
            <person name="Chan C."/>
        </authorList>
    </citation>
    <scope>NUCLEOTIDE SEQUENCE [LARGE SCALE GENOMIC DNA]</scope>
</reference>